<feature type="domain" description="Ion transport" evidence="13">
    <location>
        <begin position="2"/>
        <end position="158"/>
    </location>
</feature>
<protein>
    <recommendedName>
        <fullName evidence="13">Ion transport domain-containing protein</fullName>
    </recommendedName>
</protein>
<proteinExistence type="predicted"/>
<dbReference type="EMBL" id="BFEA01000048">
    <property type="protein sequence ID" value="GBG64224.1"/>
    <property type="molecule type" value="Genomic_DNA"/>
</dbReference>
<dbReference type="PANTHER" id="PTHR46988:SF2">
    <property type="entry name" value="TWO PORE CALCIUM CHANNEL PROTEIN 1"/>
    <property type="match status" value="1"/>
</dbReference>
<comment type="caution">
    <text evidence="14">The sequence shown here is derived from an EMBL/GenBank/DDBJ whole genome shotgun (WGS) entry which is preliminary data.</text>
</comment>
<keyword evidence="6" id="KW-0677">Repeat</keyword>
<sequence length="170" mass="20105">FVYIFELVFHIVVVGFEVFWRDPSNRVHFMVDIASVVIVVFWFLDASNVESLSWLRLILLLQLVRLVELFRYFERTKQLIDTMKFLLPAIMPLLKMVFCLLSLYTAIGVQFFGGKLHRNHPAVVGTMFAKLDYWSYNYNDYVAGMVLSFNLMIGRDWIVFAKVMRVWSDR</sequence>
<comment type="subcellular location">
    <subcellularLocation>
        <location evidence="1">Membrane</location>
        <topology evidence="1">Multi-pass membrane protein</topology>
    </subcellularLocation>
</comment>
<evidence type="ECO:0000256" key="8">
    <source>
        <dbReference type="ARBA" id="ARBA00022989"/>
    </source>
</evidence>
<accession>A0A388K2E3</accession>
<feature type="non-terminal residue" evidence="14">
    <location>
        <position position="1"/>
    </location>
</feature>
<keyword evidence="5 12" id="KW-0812">Transmembrane</keyword>
<dbReference type="OrthoDB" id="416585at2759"/>
<evidence type="ECO:0000313" key="15">
    <source>
        <dbReference type="Proteomes" id="UP000265515"/>
    </source>
</evidence>
<dbReference type="Gene3D" id="1.10.287.70">
    <property type="match status" value="1"/>
</dbReference>
<dbReference type="STRING" id="69332.A0A388K2E3"/>
<dbReference type="GO" id="GO:0016020">
    <property type="term" value="C:membrane"/>
    <property type="evidence" value="ECO:0007669"/>
    <property type="project" value="UniProtKB-SubCell"/>
</dbReference>
<evidence type="ECO:0000256" key="11">
    <source>
        <dbReference type="ARBA" id="ARBA00023303"/>
    </source>
</evidence>
<evidence type="ECO:0000313" key="14">
    <source>
        <dbReference type="EMBL" id="GBG64224.1"/>
    </source>
</evidence>
<evidence type="ECO:0000256" key="4">
    <source>
        <dbReference type="ARBA" id="ARBA00022673"/>
    </source>
</evidence>
<dbReference type="Gene3D" id="1.20.120.350">
    <property type="entry name" value="Voltage-gated potassium channels. Chain C"/>
    <property type="match status" value="1"/>
</dbReference>
<evidence type="ECO:0000256" key="3">
    <source>
        <dbReference type="ARBA" id="ARBA00022568"/>
    </source>
</evidence>
<feature type="transmembrane region" description="Helical" evidence="12">
    <location>
        <begin position="53"/>
        <end position="73"/>
    </location>
</feature>
<keyword evidence="9" id="KW-0406">Ion transport</keyword>
<feature type="transmembrane region" description="Helical" evidence="12">
    <location>
        <begin position="141"/>
        <end position="160"/>
    </location>
</feature>
<dbReference type="Proteomes" id="UP000265515">
    <property type="component" value="Unassembled WGS sequence"/>
</dbReference>
<evidence type="ECO:0000256" key="6">
    <source>
        <dbReference type="ARBA" id="ARBA00022737"/>
    </source>
</evidence>
<dbReference type="InterPro" id="IPR005821">
    <property type="entry name" value="Ion_trans_dom"/>
</dbReference>
<dbReference type="GO" id="GO:0005245">
    <property type="term" value="F:voltage-gated calcium channel activity"/>
    <property type="evidence" value="ECO:0007669"/>
    <property type="project" value="InterPro"/>
</dbReference>
<dbReference type="SUPFAM" id="SSF81324">
    <property type="entry name" value="Voltage-gated potassium channels"/>
    <property type="match status" value="1"/>
</dbReference>
<evidence type="ECO:0000259" key="13">
    <source>
        <dbReference type="Pfam" id="PF00520"/>
    </source>
</evidence>
<evidence type="ECO:0000256" key="12">
    <source>
        <dbReference type="SAM" id="Phobius"/>
    </source>
</evidence>
<keyword evidence="7" id="KW-0106">Calcium</keyword>
<dbReference type="PANTHER" id="PTHR46988">
    <property type="entry name" value="TWO PORE CALCIUM CHANNEL PROTEIN 1"/>
    <property type="match status" value="1"/>
</dbReference>
<organism evidence="14 15">
    <name type="scientific">Chara braunii</name>
    <name type="common">Braun's stonewort</name>
    <dbReference type="NCBI Taxonomy" id="69332"/>
    <lineage>
        <taxon>Eukaryota</taxon>
        <taxon>Viridiplantae</taxon>
        <taxon>Streptophyta</taxon>
        <taxon>Charophyceae</taxon>
        <taxon>Charales</taxon>
        <taxon>Characeae</taxon>
        <taxon>Chara</taxon>
    </lineage>
</organism>
<gene>
    <name evidence="14" type="primary">TPC-CT</name>
    <name evidence="14" type="ORF">CBR_g41145</name>
</gene>
<keyword evidence="3" id="KW-0109">Calcium transport</keyword>
<evidence type="ECO:0000256" key="1">
    <source>
        <dbReference type="ARBA" id="ARBA00004141"/>
    </source>
</evidence>
<keyword evidence="4" id="KW-0107">Calcium channel</keyword>
<name>A0A388K2E3_CHABU</name>
<dbReference type="Pfam" id="PF00520">
    <property type="entry name" value="Ion_trans"/>
    <property type="match status" value="1"/>
</dbReference>
<dbReference type="InterPro" id="IPR027359">
    <property type="entry name" value="Volt_channel_dom_sf"/>
</dbReference>
<evidence type="ECO:0000256" key="5">
    <source>
        <dbReference type="ARBA" id="ARBA00022692"/>
    </source>
</evidence>
<feature type="transmembrane region" description="Helical" evidence="12">
    <location>
        <begin position="29"/>
        <end position="47"/>
    </location>
</feature>
<keyword evidence="11" id="KW-0407">Ion channel</keyword>
<keyword evidence="15" id="KW-1185">Reference proteome</keyword>
<evidence type="ECO:0000256" key="7">
    <source>
        <dbReference type="ARBA" id="ARBA00022837"/>
    </source>
</evidence>
<dbReference type="AlphaFoldDB" id="A0A388K2E3"/>
<evidence type="ECO:0000256" key="2">
    <source>
        <dbReference type="ARBA" id="ARBA00022448"/>
    </source>
</evidence>
<dbReference type="Gramene" id="GBG64224">
    <property type="protein sequence ID" value="GBG64224"/>
    <property type="gene ID" value="CBR_g41145"/>
</dbReference>
<evidence type="ECO:0000256" key="10">
    <source>
        <dbReference type="ARBA" id="ARBA00023136"/>
    </source>
</evidence>
<keyword evidence="8 12" id="KW-1133">Transmembrane helix</keyword>
<keyword evidence="2" id="KW-0813">Transport</keyword>
<feature type="transmembrane region" description="Helical" evidence="12">
    <location>
        <begin position="85"/>
        <end position="107"/>
    </location>
</feature>
<dbReference type="InterPro" id="IPR044581">
    <property type="entry name" value="TPC1_plant"/>
</dbReference>
<evidence type="ECO:0000256" key="9">
    <source>
        <dbReference type="ARBA" id="ARBA00023065"/>
    </source>
</evidence>
<keyword evidence="10 12" id="KW-0472">Membrane</keyword>
<reference evidence="14 15" key="1">
    <citation type="journal article" date="2018" name="Cell">
        <title>The Chara Genome: Secondary Complexity and Implications for Plant Terrestrialization.</title>
        <authorList>
            <person name="Nishiyama T."/>
            <person name="Sakayama H."/>
            <person name="Vries J.D."/>
            <person name="Buschmann H."/>
            <person name="Saint-Marcoux D."/>
            <person name="Ullrich K.K."/>
            <person name="Haas F.B."/>
            <person name="Vanderstraeten L."/>
            <person name="Becker D."/>
            <person name="Lang D."/>
            <person name="Vosolsobe S."/>
            <person name="Rombauts S."/>
            <person name="Wilhelmsson P.K.I."/>
            <person name="Janitza P."/>
            <person name="Kern R."/>
            <person name="Heyl A."/>
            <person name="Rumpler F."/>
            <person name="Villalobos L.I.A.C."/>
            <person name="Clay J.M."/>
            <person name="Skokan R."/>
            <person name="Toyoda A."/>
            <person name="Suzuki Y."/>
            <person name="Kagoshima H."/>
            <person name="Schijlen E."/>
            <person name="Tajeshwar N."/>
            <person name="Catarino B."/>
            <person name="Hetherington A.J."/>
            <person name="Saltykova A."/>
            <person name="Bonnot C."/>
            <person name="Breuninger H."/>
            <person name="Symeonidi A."/>
            <person name="Radhakrishnan G.V."/>
            <person name="Van Nieuwerburgh F."/>
            <person name="Deforce D."/>
            <person name="Chang C."/>
            <person name="Karol K.G."/>
            <person name="Hedrich R."/>
            <person name="Ulvskov P."/>
            <person name="Glockner G."/>
            <person name="Delwiche C.F."/>
            <person name="Petrasek J."/>
            <person name="Van de Peer Y."/>
            <person name="Friml J."/>
            <person name="Beilby M."/>
            <person name="Dolan L."/>
            <person name="Kohara Y."/>
            <person name="Sugano S."/>
            <person name="Fujiyama A."/>
            <person name="Delaux P.-M."/>
            <person name="Quint M."/>
            <person name="TheiBen G."/>
            <person name="Hagemann M."/>
            <person name="Harholt J."/>
            <person name="Dunand C."/>
            <person name="Zachgo S."/>
            <person name="Langdale J."/>
            <person name="Maumus F."/>
            <person name="Straeten D.V.D."/>
            <person name="Gould S.B."/>
            <person name="Rensing S.A."/>
        </authorList>
    </citation>
    <scope>NUCLEOTIDE SEQUENCE [LARGE SCALE GENOMIC DNA]</scope>
    <source>
        <strain evidence="14 15">S276</strain>
    </source>
</reference>